<evidence type="ECO:0000256" key="3">
    <source>
        <dbReference type="ARBA" id="ARBA00022801"/>
    </source>
</evidence>
<dbReference type="GO" id="GO:0046872">
    <property type="term" value="F:metal ion binding"/>
    <property type="evidence" value="ECO:0007669"/>
    <property type="project" value="UniProtKB-KW"/>
</dbReference>
<evidence type="ECO:0000313" key="8">
    <source>
        <dbReference type="EMBL" id="MBE9115841.1"/>
    </source>
</evidence>
<dbReference type="AlphaFoldDB" id="A0A8J7DXX5"/>
<reference evidence="8" key="1">
    <citation type="submission" date="2020-10" db="EMBL/GenBank/DDBJ databases">
        <authorList>
            <person name="Castelo-Branco R."/>
            <person name="Eusebio N."/>
            <person name="Adriana R."/>
            <person name="Vieira A."/>
            <person name="Brugerolle De Fraissinette N."/>
            <person name="Rezende De Castro R."/>
            <person name="Schneider M.P."/>
            <person name="Vasconcelos V."/>
            <person name="Leao P.N."/>
        </authorList>
    </citation>
    <scope>NUCLEOTIDE SEQUENCE</scope>
    <source>
        <strain evidence="8">LEGE 07157</strain>
    </source>
</reference>
<organism evidence="8 9">
    <name type="scientific">Lusitaniella coriacea LEGE 07157</name>
    <dbReference type="NCBI Taxonomy" id="945747"/>
    <lineage>
        <taxon>Bacteria</taxon>
        <taxon>Bacillati</taxon>
        <taxon>Cyanobacteriota</taxon>
        <taxon>Cyanophyceae</taxon>
        <taxon>Spirulinales</taxon>
        <taxon>Lusitaniellaceae</taxon>
        <taxon>Lusitaniella</taxon>
    </lineage>
</organism>
<name>A0A8J7DXX5_9CYAN</name>
<keyword evidence="2" id="KW-0479">Metal-binding</keyword>
<dbReference type="GO" id="GO:0051603">
    <property type="term" value="P:proteolysis involved in protein catabolic process"/>
    <property type="evidence" value="ECO:0007669"/>
    <property type="project" value="TreeGrafter"/>
</dbReference>
<dbReference type="Proteomes" id="UP000654482">
    <property type="component" value="Unassembled WGS sequence"/>
</dbReference>
<keyword evidence="9" id="KW-1185">Reference proteome</keyword>
<dbReference type="InterPro" id="IPR001915">
    <property type="entry name" value="Peptidase_M48"/>
</dbReference>
<evidence type="ECO:0000256" key="2">
    <source>
        <dbReference type="ARBA" id="ARBA00022723"/>
    </source>
</evidence>
<evidence type="ECO:0000259" key="7">
    <source>
        <dbReference type="Pfam" id="PF01435"/>
    </source>
</evidence>
<dbReference type="Pfam" id="PF01435">
    <property type="entry name" value="Peptidase_M48"/>
    <property type="match status" value="1"/>
</dbReference>
<evidence type="ECO:0000256" key="5">
    <source>
        <dbReference type="ARBA" id="ARBA00023049"/>
    </source>
</evidence>
<keyword evidence="3 6" id="KW-0378">Hydrolase</keyword>
<evidence type="ECO:0000256" key="4">
    <source>
        <dbReference type="ARBA" id="ARBA00022833"/>
    </source>
</evidence>
<feature type="domain" description="Peptidase M48" evidence="7">
    <location>
        <begin position="91"/>
        <end position="262"/>
    </location>
</feature>
<gene>
    <name evidence="8" type="ORF">IQ249_08045</name>
</gene>
<accession>A0A8J7DXX5</accession>
<dbReference type="InterPro" id="IPR051156">
    <property type="entry name" value="Mito/Outer_Membr_Metalloprot"/>
</dbReference>
<proteinExistence type="inferred from homology"/>
<keyword evidence="5 6" id="KW-0482">Metalloprotease</keyword>
<dbReference type="PANTHER" id="PTHR22726">
    <property type="entry name" value="METALLOENDOPEPTIDASE OMA1"/>
    <property type="match status" value="1"/>
</dbReference>
<keyword evidence="4 6" id="KW-0862">Zinc</keyword>
<dbReference type="EMBL" id="JADEWZ010000009">
    <property type="protein sequence ID" value="MBE9115841.1"/>
    <property type="molecule type" value="Genomic_DNA"/>
</dbReference>
<comment type="cofactor">
    <cofactor evidence="6">
        <name>Zn(2+)</name>
        <dbReference type="ChEBI" id="CHEBI:29105"/>
    </cofactor>
    <text evidence="6">Binds 1 zinc ion per subunit.</text>
</comment>
<dbReference type="PANTHER" id="PTHR22726:SF1">
    <property type="entry name" value="METALLOENDOPEPTIDASE OMA1, MITOCHONDRIAL"/>
    <property type="match status" value="1"/>
</dbReference>
<dbReference type="RefSeq" id="WP_194028934.1">
    <property type="nucleotide sequence ID" value="NZ_JADEWZ010000009.1"/>
</dbReference>
<keyword evidence="1 6" id="KW-0645">Protease</keyword>
<evidence type="ECO:0000256" key="1">
    <source>
        <dbReference type="ARBA" id="ARBA00022670"/>
    </source>
</evidence>
<dbReference type="CDD" id="cd07333">
    <property type="entry name" value="M48C_bepA_like"/>
    <property type="match status" value="1"/>
</dbReference>
<protein>
    <submittedName>
        <fullName evidence="8">M48 family metalloprotease</fullName>
    </submittedName>
</protein>
<comment type="caution">
    <text evidence="8">The sequence shown here is derived from an EMBL/GenBank/DDBJ whole genome shotgun (WGS) entry which is preliminary data.</text>
</comment>
<evidence type="ECO:0000313" key="9">
    <source>
        <dbReference type="Proteomes" id="UP000654482"/>
    </source>
</evidence>
<evidence type="ECO:0000256" key="6">
    <source>
        <dbReference type="RuleBase" id="RU003983"/>
    </source>
</evidence>
<dbReference type="GO" id="GO:0016020">
    <property type="term" value="C:membrane"/>
    <property type="evidence" value="ECO:0007669"/>
    <property type="project" value="TreeGrafter"/>
</dbReference>
<dbReference type="Gene3D" id="3.30.2010.10">
    <property type="entry name" value="Metalloproteases ('zincins'), catalytic domain"/>
    <property type="match status" value="1"/>
</dbReference>
<dbReference type="GO" id="GO:0004222">
    <property type="term" value="F:metalloendopeptidase activity"/>
    <property type="evidence" value="ECO:0007669"/>
    <property type="project" value="InterPro"/>
</dbReference>
<comment type="similarity">
    <text evidence="6">Belongs to the peptidase M48 family.</text>
</comment>
<sequence length="291" mass="32313">MLNRFFSSFWYSHRRWLYGLLATVTALGLCIGTPQPTQAVPWWQLLLRGVQILQLSNISNEQEVQLGQRIDGQLQSQLARNRTPISRHRAANGYLNQIGQRLVQVSDRRDIPYTFKVVEDLKVNAFATMGGFVYINAGLMLKAENEAELASVVAHEMGHIQGRHAIEQMRQRAIQAGLLSAAGLDESAAVQIGVQLALNLPNSREDELEADQIGLETLRRARYAPSAMVTFMQKLQESGRGSPPAILSTHPAVSDRVRILSQAIRANPPTATEVDGLDSTAYRNKMRSFAP</sequence>